<dbReference type="AlphaFoldDB" id="A0A6G1ZJN0"/>
<keyword evidence="1" id="KW-1133">Transmembrane helix</keyword>
<feature type="transmembrane region" description="Helical" evidence="1">
    <location>
        <begin position="189"/>
        <end position="206"/>
    </location>
</feature>
<evidence type="ECO:0000256" key="1">
    <source>
        <dbReference type="SAM" id="Phobius"/>
    </source>
</evidence>
<evidence type="ECO:0000313" key="2">
    <source>
        <dbReference type="EMBL" id="MRY14147.1"/>
    </source>
</evidence>
<feature type="transmembrane region" description="Helical" evidence="1">
    <location>
        <begin position="212"/>
        <end position="231"/>
    </location>
</feature>
<feature type="transmembrane region" description="Helical" evidence="1">
    <location>
        <begin position="164"/>
        <end position="182"/>
    </location>
</feature>
<keyword evidence="1" id="KW-0812">Transmembrane</keyword>
<gene>
    <name evidence="2" type="ORF">GKE01_22195</name>
</gene>
<name>A0A6G1ZJN0_9BACT</name>
<comment type="caution">
    <text evidence="2">The sequence shown here is derived from an EMBL/GenBank/DDBJ whole genome shotgun (WGS) entry which is preliminary data.</text>
</comment>
<feature type="transmembrane region" description="Helical" evidence="1">
    <location>
        <begin position="52"/>
        <end position="78"/>
    </location>
</feature>
<accession>A0A6G1ZJN0</accession>
<keyword evidence="1" id="KW-0472">Membrane</keyword>
<reference evidence="2" key="1">
    <citation type="journal article" date="2019" name="Nat. Med.">
        <title>A library of human gut bacterial isolates paired with longitudinal multiomics data enables mechanistic microbiome research.</title>
        <authorList>
            <person name="Poyet M."/>
            <person name="Groussin M."/>
            <person name="Gibbons S.M."/>
            <person name="Avila-Pacheco J."/>
            <person name="Jiang X."/>
            <person name="Kearney S.M."/>
            <person name="Perrotta A.R."/>
            <person name="Berdy B."/>
            <person name="Zhao S."/>
            <person name="Lieberman T.D."/>
            <person name="Swanson P.K."/>
            <person name="Smith M."/>
            <person name="Roesemann S."/>
            <person name="Alexander J.E."/>
            <person name="Rich S.A."/>
            <person name="Livny J."/>
            <person name="Vlamakis H."/>
            <person name="Clish C."/>
            <person name="Bullock K."/>
            <person name="Deik A."/>
            <person name="Scott J."/>
            <person name="Pierce K.A."/>
            <person name="Xavier R.J."/>
            <person name="Alm E.J."/>
        </authorList>
    </citation>
    <scope>NUCLEOTIDE SEQUENCE</scope>
    <source>
        <strain evidence="2">BIOML-A4</strain>
    </source>
</reference>
<dbReference type="EMBL" id="WKLP01000043">
    <property type="protein sequence ID" value="MRY14147.1"/>
    <property type="molecule type" value="Genomic_DNA"/>
</dbReference>
<feature type="transmembrane region" description="Helical" evidence="1">
    <location>
        <begin position="98"/>
        <end position="119"/>
    </location>
</feature>
<sequence>MTKFCKKLLYLFGLFRNLINFAAQSTFYFKYMNKQIEDIKAIREMMEKSSKFLSLSGLSGISAGVIAIIGAALAYFHILREPASANFDTTHEAMFREITLLITDASAVLLFSICFGIYFSWRKSVKKNLMPSKSLIKRTLYNLGIPLIAGGIFALIFLLRGDLAMAITMTLTFYGLALINVSKYTLDEVHYLGLTEVVLGIVAALFPDWSLLLWTIGFGVCHIIYGTAMYIKYDLKKE</sequence>
<proteinExistence type="predicted"/>
<feature type="transmembrane region" description="Helical" evidence="1">
    <location>
        <begin position="140"/>
        <end position="158"/>
    </location>
</feature>
<protein>
    <submittedName>
        <fullName evidence="2">Uncharacterized protein</fullName>
    </submittedName>
</protein>
<organism evidence="2">
    <name type="scientific">Parabacteroides goldsteinii</name>
    <dbReference type="NCBI Taxonomy" id="328812"/>
    <lineage>
        <taxon>Bacteria</taxon>
        <taxon>Pseudomonadati</taxon>
        <taxon>Bacteroidota</taxon>
        <taxon>Bacteroidia</taxon>
        <taxon>Bacteroidales</taxon>
        <taxon>Tannerellaceae</taxon>
        <taxon>Parabacteroides</taxon>
    </lineage>
</organism>